<feature type="domain" description="DUF5979" evidence="2">
    <location>
        <begin position="833"/>
        <end position="950"/>
    </location>
</feature>
<name>A0A7H0JY68_9CORY</name>
<evidence type="ECO:0000256" key="1">
    <source>
        <dbReference type="SAM" id="Phobius"/>
    </source>
</evidence>
<dbReference type="Proteomes" id="UP000642876">
    <property type="component" value="Unassembled WGS sequence"/>
</dbReference>
<feature type="domain" description="DUF5979" evidence="2">
    <location>
        <begin position="458"/>
        <end position="577"/>
    </location>
</feature>
<protein>
    <recommendedName>
        <fullName evidence="2">DUF5979 domain-containing protein</fullName>
    </recommendedName>
</protein>
<proteinExistence type="predicted"/>
<evidence type="ECO:0000313" key="4">
    <source>
        <dbReference type="EMBL" id="QNP89984.1"/>
    </source>
</evidence>
<dbReference type="RefSeq" id="WP_171193750.1">
    <property type="nucleotide sequence ID" value="NZ_CP061032.1"/>
</dbReference>
<keyword evidence="1" id="KW-0812">Transmembrane</keyword>
<evidence type="ECO:0000259" key="2">
    <source>
        <dbReference type="Pfam" id="PF19407"/>
    </source>
</evidence>
<feature type="transmembrane region" description="Helical" evidence="1">
    <location>
        <begin position="1909"/>
        <end position="1926"/>
    </location>
</feature>
<reference evidence="5 6" key="1">
    <citation type="submission" date="2020-08" db="EMBL/GenBank/DDBJ databases">
        <title>novel species in genus Corynebacterium.</title>
        <authorList>
            <person name="Zhang G."/>
        </authorList>
    </citation>
    <scope>NUCLEOTIDE SEQUENCE [LARGE SCALE GENOMIC DNA]</scope>
    <source>
        <strain evidence="4">Zg-917</strain>
        <strain evidence="5 6">zg-917</strain>
    </source>
</reference>
<dbReference type="InterPro" id="IPR046022">
    <property type="entry name" value="DUF5979"/>
</dbReference>
<dbReference type="Proteomes" id="UP000516235">
    <property type="component" value="Chromosome"/>
</dbReference>
<gene>
    <name evidence="3" type="ORF">H7348_03140</name>
    <name evidence="4" type="ORF">IAU68_10055</name>
</gene>
<feature type="domain" description="DUF5979" evidence="2">
    <location>
        <begin position="585"/>
        <end position="657"/>
    </location>
</feature>
<dbReference type="EMBL" id="CP061032">
    <property type="protein sequence ID" value="QNP89984.1"/>
    <property type="molecule type" value="Genomic_DNA"/>
</dbReference>
<keyword evidence="6" id="KW-1185">Reference proteome</keyword>
<accession>A0A7H0JY68</accession>
<keyword evidence="1" id="KW-0472">Membrane</keyword>
<sequence>MTQYARPTFAARARRAVVVWAALALAAVLTVAAAVYPGSQQAQAQSTAAIADGVNFGNCSFRAGTGVAENWANQICWLDLTGLPTTNGGTATLTKKVGDYTLKFDVKLESKGTTVREATTKSPWDQSAFGKTGTGFFERQSSATANDVVAIRGGGLARYTFSNIAITDAAGNRVSNYRFAMADAESTGAGAFPGEILDVSNTSPNSKGVTPATRLTPDGYKDACLSWQSGKSIYGAGTEPQASLWGTNGSLQRDFICWVQENADYNRASTRAYGGFIVGVNSPTSMEIGIGTVGGSGQQAFALGIGLSRIEFANNDALATVNKDAENYFLGAESKATANYEAFSRSNTTGKESPIRITEGGTATLMRSLDVNGVPEDTLGFRSSLSNAPNRYNPVWKCVLTNSGGSATSETIRAGAVPAGYTLTNEGETSTLLVDNPDNNKLNCTVNWESKFKPAKLDLSKTVDGNAAGFDENKLQKYTLHYACRVPEGFAQAYPDVKLEGDAVVEAGTISTVGNLPQGATCTVTERAAQPPAGTDLKLSWNKGAAGDPKAPVTVVLPTTGAAPTAVGAASANNNYTYRAGSLNFSKTIVGDPVTDGKVGGTYRFRLVCAGTDIKREFELNLTSANPSAATKLDGIPVERDCSIAPLTDLTQKQRETIEFISRDATLAGQPSTPDVAGAYHFTLREGTSPELHFTTSYDYLTFPLYIRNEVNGLAAGAADVERLSYTAHYRCQVEGRTVAEGTATLNGSQGEARVDDIPASASCTVWEDLPGDTATTLFKGAKVRASDASDQVKTLTNEEAKTQPVTTIRVVSGTDRNQVTLVNTFDPKLGTVSLRKVVDAQVQGSLPQSYAFTFRCGSRNVATSVAGQSRAVELTGRATVAADGTATLVADDAAANDQNGAMGVPYGNTCTFAEETPKVAGGILFSTDVQDVKLGVDAAQNTATVTNTYRPAGNGLTVSLRTGGRESLALSSLSYVLNCDNGFTESFDLAPGESRVFTAAQVPQGTACTLTETGDSATRTTADGRDYPIQATSEYLYASDDEHITDVDNGGEFTIGMQSTMDVHHEYDFIEAPVAGTKQVVFNDPNNLISEPRRAIKSNRVFPVNLVCTNPDGTAGPNISTTVQQGQAPGGTRAAVGSTCTITEGDTTTAVGITLRKAIDVNSARTDGGTAKFTVDNAKGVTLLFVNTYERRTTSIELTKRAILPTDAIRAQYANAGKDLQESLYNHEFNLVCRDPETGDTAVLQQQPGAIKGEGTTTFDGVPVGADCQLTGDQFGSLALEMNDGTDDLKAFLRPAYVDWVVDREGGNAYPDQTLTDDKTTSPAFLTLDDPARNRVRLDNHYEYETSTVRLSKDLAGLGGDIAEIPDDYTFNFALQCKAIGYQTSTVGESSFIPEKLRPADSYVVPAQIRKSDFVDGTFVSGAATVPAGSLCTFQEKDAANTPEVLTIAPDEAVVRNYAPNPGATDPADLHFVNRVERRTAPVRLDVFNSGYLAGTDPAGYTAQVRCDDPANTTLTQTFPAAAVGNGELPRTLQAPAGGQVVNLPVGVDCTLDLTGSPALAPRGELAVTAGERTPLAQYATWGETTNVPAGSLARIDEPTGADKQYSFAFSTARTLPSDSAGLTVAADIYHPRARYDVTFTKQATGPTSGAFRFYQGCGVEPGEFELETGGTYTLEGVPVDSRCFIDELDDGNPDAASVFQLTSAGELVTALDGDADSVEFEVEPVTDATDLAQAGSRWHVTATNTFPGLDVDKSIDGTPLGEFTGEAFGTTLLPHDATSMHVNYTVRNTGEFPLSNFTVADPSLAGMTVSRGSEQVTLDDDGTIPTSICPARDLGVGEQFVCAFDVAIPATAGQTWRYPSDGDAAVTVTAQAVAGGATQTIAAKDAQAALRPASSISMLLPETGEQTLVVFLLLGIALFGYGAWRVARREDEAAEGGELVEV</sequence>
<dbReference type="Pfam" id="PF19407">
    <property type="entry name" value="DUF5979"/>
    <property type="match status" value="6"/>
</dbReference>
<keyword evidence="1" id="KW-1133">Transmembrane helix</keyword>
<dbReference type="EMBL" id="JACMYE010000002">
    <property type="protein sequence ID" value="MBC3178319.1"/>
    <property type="molecule type" value="Genomic_DNA"/>
</dbReference>
<organism evidence="4 5">
    <name type="scientific">Corynebacterium lujinxingii</name>
    <dbReference type="NCBI Taxonomy" id="2763010"/>
    <lineage>
        <taxon>Bacteria</taxon>
        <taxon>Bacillati</taxon>
        <taxon>Actinomycetota</taxon>
        <taxon>Actinomycetes</taxon>
        <taxon>Mycobacteriales</taxon>
        <taxon>Corynebacteriaceae</taxon>
        <taxon>Corynebacterium</taxon>
    </lineage>
</organism>
<evidence type="ECO:0000313" key="5">
    <source>
        <dbReference type="Proteomes" id="UP000516235"/>
    </source>
</evidence>
<evidence type="ECO:0000313" key="3">
    <source>
        <dbReference type="EMBL" id="MBC3178319.1"/>
    </source>
</evidence>
<feature type="domain" description="DUF5979" evidence="2">
    <location>
        <begin position="1098"/>
        <end position="1191"/>
    </location>
</feature>
<feature type="domain" description="DUF5979" evidence="2">
    <location>
        <begin position="1641"/>
        <end position="1748"/>
    </location>
</feature>
<evidence type="ECO:0000313" key="6">
    <source>
        <dbReference type="Proteomes" id="UP000642876"/>
    </source>
</evidence>
<dbReference type="KEGG" id="cluj:IAU68_10055"/>
<feature type="domain" description="DUF5979" evidence="2">
    <location>
        <begin position="707"/>
        <end position="827"/>
    </location>
</feature>